<keyword evidence="3" id="KW-1185">Reference proteome</keyword>
<dbReference type="Proteomes" id="UP001165083">
    <property type="component" value="Unassembled WGS sequence"/>
</dbReference>
<sequence>MKVPPSATAVYQPADVAWNKPLKQQLRGYWVELLQDQLKRRKTGVPFKLVPPDRAVISSWIERAWADLSEKTVKSGYQRAGLDVEEVEVVASEMIAELASLSLVDGRTGAVADEHDTIESSSRCDELLD</sequence>
<dbReference type="InterPro" id="IPR004875">
    <property type="entry name" value="DDE_SF_endonuclease_dom"/>
</dbReference>
<evidence type="ECO:0000313" key="2">
    <source>
        <dbReference type="EMBL" id="GMF09103.1"/>
    </source>
</evidence>
<dbReference type="AlphaFoldDB" id="A0A9W6WEE2"/>
<dbReference type="GO" id="GO:0003676">
    <property type="term" value="F:nucleic acid binding"/>
    <property type="evidence" value="ECO:0007669"/>
    <property type="project" value="InterPro"/>
</dbReference>
<dbReference type="Pfam" id="PF03184">
    <property type="entry name" value="DDE_1"/>
    <property type="match status" value="1"/>
</dbReference>
<dbReference type="EMBL" id="BSXW01000001">
    <property type="protein sequence ID" value="GMF09103.1"/>
    <property type="molecule type" value="Genomic_DNA"/>
</dbReference>
<feature type="domain" description="DDE-1" evidence="1">
    <location>
        <begin position="3"/>
        <end position="77"/>
    </location>
</feature>
<comment type="caution">
    <text evidence="2">The sequence shown here is derived from an EMBL/GenBank/DDBJ whole genome shotgun (WGS) entry which is preliminary data.</text>
</comment>
<organism evidence="2 3">
    <name type="scientific">Phytophthora lilii</name>
    <dbReference type="NCBI Taxonomy" id="2077276"/>
    <lineage>
        <taxon>Eukaryota</taxon>
        <taxon>Sar</taxon>
        <taxon>Stramenopiles</taxon>
        <taxon>Oomycota</taxon>
        <taxon>Peronosporomycetes</taxon>
        <taxon>Peronosporales</taxon>
        <taxon>Peronosporaceae</taxon>
        <taxon>Phytophthora</taxon>
    </lineage>
</organism>
<name>A0A9W6WEE2_9STRA</name>
<gene>
    <name evidence="2" type="ORF">Plil01_000003800</name>
</gene>
<evidence type="ECO:0000259" key="1">
    <source>
        <dbReference type="Pfam" id="PF03184"/>
    </source>
</evidence>
<proteinExistence type="predicted"/>
<protein>
    <submittedName>
        <fullName evidence="2">Unnamed protein product</fullName>
    </submittedName>
</protein>
<evidence type="ECO:0000313" key="3">
    <source>
        <dbReference type="Proteomes" id="UP001165083"/>
    </source>
</evidence>
<accession>A0A9W6WEE2</accession>
<reference evidence="2" key="1">
    <citation type="submission" date="2023-04" db="EMBL/GenBank/DDBJ databases">
        <title>Phytophthora lilii NBRC 32176.</title>
        <authorList>
            <person name="Ichikawa N."/>
            <person name="Sato H."/>
            <person name="Tonouchi N."/>
        </authorList>
    </citation>
    <scope>NUCLEOTIDE SEQUENCE</scope>
    <source>
        <strain evidence="2">NBRC 32176</strain>
    </source>
</reference>
<dbReference type="OrthoDB" id="94715at2759"/>